<dbReference type="InterPro" id="IPR036179">
    <property type="entry name" value="Ig-like_dom_sf"/>
</dbReference>
<organism evidence="5 6">
    <name type="scientific">Scyliorhinus torazame</name>
    <name type="common">Cloudy catshark</name>
    <name type="synonym">Catulus torazame</name>
    <dbReference type="NCBI Taxonomy" id="75743"/>
    <lineage>
        <taxon>Eukaryota</taxon>
        <taxon>Metazoa</taxon>
        <taxon>Chordata</taxon>
        <taxon>Craniata</taxon>
        <taxon>Vertebrata</taxon>
        <taxon>Chondrichthyes</taxon>
        <taxon>Elasmobranchii</taxon>
        <taxon>Galeomorphii</taxon>
        <taxon>Galeoidea</taxon>
        <taxon>Carcharhiniformes</taxon>
        <taxon>Scyliorhinidae</taxon>
        <taxon>Scyliorhinus</taxon>
    </lineage>
</organism>
<dbReference type="STRING" id="75743.A0A401Q7B7"/>
<dbReference type="SMART" id="SM00406">
    <property type="entry name" value="IGv"/>
    <property type="match status" value="1"/>
</dbReference>
<name>A0A401Q7B7_SCYTO</name>
<dbReference type="InterPro" id="IPR003599">
    <property type="entry name" value="Ig_sub"/>
</dbReference>
<comment type="caution">
    <text evidence="5">The sequence shown here is derived from an EMBL/GenBank/DDBJ whole genome shotgun (WGS) entry which is preliminary data.</text>
</comment>
<evidence type="ECO:0000256" key="1">
    <source>
        <dbReference type="ARBA" id="ARBA00022859"/>
    </source>
</evidence>
<dbReference type="PROSITE" id="PS50835">
    <property type="entry name" value="IG_LIKE"/>
    <property type="match status" value="1"/>
</dbReference>
<keyword evidence="3" id="KW-1280">Immunoglobulin</keyword>
<dbReference type="InterPro" id="IPR050199">
    <property type="entry name" value="IgHV"/>
</dbReference>
<dbReference type="InterPro" id="IPR013106">
    <property type="entry name" value="Ig_V-set"/>
</dbReference>
<dbReference type="GO" id="GO:0002250">
    <property type="term" value="P:adaptive immune response"/>
    <property type="evidence" value="ECO:0007669"/>
    <property type="project" value="UniProtKB-KW"/>
</dbReference>
<keyword evidence="6" id="KW-1185">Reference proteome</keyword>
<dbReference type="SUPFAM" id="SSF48726">
    <property type="entry name" value="Immunoglobulin"/>
    <property type="match status" value="1"/>
</dbReference>
<feature type="domain" description="Ig-like" evidence="4">
    <location>
        <begin position="3"/>
        <end position="99"/>
    </location>
</feature>
<dbReference type="EMBL" id="BFAA01021402">
    <property type="protein sequence ID" value="GCB81270.1"/>
    <property type="molecule type" value="Genomic_DNA"/>
</dbReference>
<keyword evidence="2" id="KW-1064">Adaptive immunity</keyword>
<gene>
    <name evidence="5" type="ORF">scyTo_0022151</name>
</gene>
<keyword evidence="1" id="KW-0391">Immunity</keyword>
<accession>A0A401Q7B7</accession>
<dbReference type="OrthoDB" id="9945861at2759"/>
<protein>
    <recommendedName>
        <fullName evidence="4">Ig-like domain-containing protein</fullName>
    </recommendedName>
</protein>
<evidence type="ECO:0000313" key="5">
    <source>
        <dbReference type="EMBL" id="GCB81270.1"/>
    </source>
</evidence>
<dbReference type="GO" id="GO:0005576">
    <property type="term" value="C:extracellular region"/>
    <property type="evidence" value="ECO:0007669"/>
    <property type="project" value="UniProtKB-ARBA"/>
</dbReference>
<sequence length="121" mass="13390">VQSEVVLTQPEAETGRPGGSLRLTCKTSGFSLGSYNMYWVRQVPGQGLECLIWYYSSSENTYAPAIKDRFTASKDTSNNIFSLTMTRLESEDTAIYYCTRDIVPGPGAAQQLLSIQKAPQH</sequence>
<evidence type="ECO:0000256" key="3">
    <source>
        <dbReference type="ARBA" id="ARBA00043265"/>
    </source>
</evidence>
<dbReference type="InterPro" id="IPR013783">
    <property type="entry name" value="Ig-like_fold"/>
</dbReference>
<evidence type="ECO:0000313" key="6">
    <source>
        <dbReference type="Proteomes" id="UP000288216"/>
    </source>
</evidence>
<dbReference type="PANTHER" id="PTHR23266">
    <property type="entry name" value="IMMUNOGLOBULIN HEAVY CHAIN"/>
    <property type="match status" value="1"/>
</dbReference>
<evidence type="ECO:0000256" key="2">
    <source>
        <dbReference type="ARBA" id="ARBA00023130"/>
    </source>
</evidence>
<dbReference type="GO" id="GO:0019814">
    <property type="term" value="C:immunoglobulin complex"/>
    <property type="evidence" value="ECO:0007669"/>
    <property type="project" value="UniProtKB-KW"/>
</dbReference>
<dbReference type="InterPro" id="IPR007110">
    <property type="entry name" value="Ig-like_dom"/>
</dbReference>
<evidence type="ECO:0000259" key="4">
    <source>
        <dbReference type="PROSITE" id="PS50835"/>
    </source>
</evidence>
<dbReference type="Proteomes" id="UP000288216">
    <property type="component" value="Unassembled WGS sequence"/>
</dbReference>
<dbReference type="SMART" id="SM00409">
    <property type="entry name" value="IG"/>
    <property type="match status" value="1"/>
</dbReference>
<dbReference type="Pfam" id="PF07686">
    <property type="entry name" value="V-set"/>
    <property type="match status" value="1"/>
</dbReference>
<dbReference type="Gene3D" id="2.60.40.10">
    <property type="entry name" value="Immunoglobulins"/>
    <property type="match status" value="1"/>
</dbReference>
<dbReference type="AlphaFoldDB" id="A0A401Q7B7"/>
<dbReference type="OMA" id="EYHADAI"/>
<reference evidence="5 6" key="1">
    <citation type="journal article" date="2018" name="Nat. Ecol. Evol.">
        <title>Shark genomes provide insights into elasmobranch evolution and the origin of vertebrates.</title>
        <authorList>
            <person name="Hara Y"/>
            <person name="Yamaguchi K"/>
            <person name="Onimaru K"/>
            <person name="Kadota M"/>
            <person name="Koyanagi M"/>
            <person name="Keeley SD"/>
            <person name="Tatsumi K"/>
            <person name="Tanaka K"/>
            <person name="Motone F"/>
            <person name="Kageyama Y"/>
            <person name="Nozu R"/>
            <person name="Adachi N"/>
            <person name="Nishimura O"/>
            <person name="Nakagawa R"/>
            <person name="Tanegashima C"/>
            <person name="Kiyatake I"/>
            <person name="Matsumoto R"/>
            <person name="Murakumo K"/>
            <person name="Nishida K"/>
            <person name="Terakita A"/>
            <person name="Kuratani S"/>
            <person name="Sato K"/>
            <person name="Hyodo S Kuraku.S."/>
        </authorList>
    </citation>
    <scope>NUCLEOTIDE SEQUENCE [LARGE SCALE GENOMIC DNA]</scope>
</reference>
<proteinExistence type="predicted"/>
<dbReference type="FunFam" id="2.60.40.10:FF:001594">
    <property type="entry name" value="Immunoglobulin heavy variable 9-4"/>
    <property type="match status" value="1"/>
</dbReference>
<feature type="non-terminal residue" evidence="5">
    <location>
        <position position="1"/>
    </location>
</feature>